<dbReference type="AlphaFoldDB" id="A0AB36FN10"/>
<name>A0AB36FN10_ALTMA</name>
<keyword evidence="2" id="KW-0732">Signal</keyword>
<protein>
    <recommendedName>
        <fullName evidence="5">ABC transporter permease</fullName>
    </recommendedName>
</protein>
<sequence>MLKLTNLFKGFSPRNAMIAFVAMFASAAALAITAPAVGSLGYDLYDIFVLQGIQGAPGFLGGVIGIAYSATMMNSGNWKLPALGVLGSSALIRADDITTTLGMII</sequence>
<comment type="caution">
    <text evidence="3">The sequence shown here is derived from an EMBL/GenBank/DDBJ whole genome shotgun (WGS) entry which is preliminary data.</text>
</comment>
<evidence type="ECO:0008006" key="5">
    <source>
        <dbReference type="Google" id="ProtNLM"/>
    </source>
</evidence>
<dbReference type="Proteomes" id="UP000095392">
    <property type="component" value="Unassembled WGS sequence"/>
</dbReference>
<dbReference type="RefSeq" id="WP_069945347.1">
    <property type="nucleotide sequence ID" value="NZ_MIPW01000063.1"/>
</dbReference>
<keyword evidence="1" id="KW-1133">Transmembrane helix</keyword>
<evidence type="ECO:0000313" key="4">
    <source>
        <dbReference type="Proteomes" id="UP000095392"/>
    </source>
</evidence>
<keyword evidence="1" id="KW-0812">Transmembrane</keyword>
<feature type="signal peptide" evidence="2">
    <location>
        <begin position="1"/>
        <end position="31"/>
    </location>
</feature>
<keyword evidence="4" id="KW-1185">Reference proteome</keyword>
<proteinExistence type="predicted"/>
<reference evidence="3 4" key="1">
    <citation type="submission" date="2016-09" db="EMBL/GenBank/DDBJ databases">
        <title>Draft Genome Sequence of four Alteromonas macleodii strains isolated from copper coupons and grown long-term at elevated copper levels.</title>
        <authorList>
            <person name="Cusick K."/>
            <person name="Dale J."/>
            <person name="Little B."/>
            <person name="Biffinger J."/>
        </authorList>
    </citation>
    <scope>NUCLEOTIDE SEQUENCE [LARGE SCALE GENOMIC DNA]</scope>
    <source>
        <strain evidence="3 4">KCP01</strain>
    </source>
</reference>
<accession>A0AB36FN10</accession>
<feature type="transmembrane region" description="Helical" evidence="1">
    <location>
        <begin position="47"/>
        <end position="70"/>
    </location>
</feature>
<feature type="chain" id="PRO_5044324492" description="ABC transporter permease" evidence="2">
    <location>
        <begin position="32"/>
        <end position="105"/>
    </location>
</feature>
<keyword evidence="1" id="KW-0472">Membrane</keyword>
<evidence type="ECO:0000256" key="2">
    <source>
        <dbReference type="SAM" id="SignalP"/>
    </source>
</evidence>
<organism evidence="3 4">
    <name type="scientific">Alteromonas macleodii</name>
    <name type="common">Pseudoalteromonas macleodii</name>
    <dbReference type="NCBI Taxonomy" id="28108"/>
    <lineage>
        <taxon>Bacteria</taxon>
        <taxon>Pseudomonadati</taxon>
        <taxon>Pseudomonadota</taxon>
        <taxon>Gammaproteobacteria</taxon>
        <taxon>Alteromonadales</taxon>
        <taxon>Alteromonadaceae</taxon>
        <taxon>Alteromonas/Salinimonas group</taxon>
        <taxon>Alteromonas</taxon>
    </lineage>
</organism>
<evidence type="ECO:0000313" key="3">
    <source>
        <dbReference type="EMBL" id="OES24842.1"/>
    </source>
</evidence>
<dbReference type="EMBL" id="MIPY01000058">
    <property type="protein sequence ID" value="OES24842.1"/>
    <property type="molecule type" value="Genomic_DNA"/>
</dbReference>
<gene>
    <name evidence="3" type="ORF">BFV95_4601</name>
</gene>
<evidence type="ECO:0000256" key="1">
    <source>
        <dbReference type="SAM" id="Phobius"/>
    </source>
</evidence>